<dbReference type="InterPro" id="IPR002559">
    <property type="entry name" value="Transposase_11"/>
</dbReference>
<evidence type="ECO:0000313" key="4">
    <source>
        <dbReference type="Proteomes" id="UP000471560"/>
    </source>
</evidence>
<dbReference type="Proteomes" id="UP000471560">
    <property type="component" value="Unassembled WGS sequence"/>
</dbReference>
<reference evidence="3 4" key="1">
    <citation type="submission" date="2019-12" db="EMBL/GenBank/DDBJ databases">
        <title>Rhizobium genotypes associated with high levels of biological nitrogen fixation by grain legumes in a temperate-maritime cropping system.</title>
        <authorList>
            <person name="Maluk M."/>
            <person name="Francesc Ferrando Molina F."/>
            <person name="Lopez Del Egido L."/>
            <person name="Lafos M."/>
            <person name="Langarica-Fuentes A."/>
            <person name="Gebre Yohannes G."/>
            <person name="Young M.W."/>
            <person name="Martin P."/>
            <person name="Gantlett R."/>
            <person name="Kenicer G."/>
            <person name="Hawes C."/>
            <person name="Begg G.S."/>
            <person name="Quilliam R.S."/>
            <person name="Squire G.R."/>
            <person name="Poole P.S."/>
            <person name="Young P.W."/>
            <person name="Iannetta P.M."/>
            <person name="James E.K."/>
        </authorList>
    </citation>
    <scope>NUCLEOTIDE SEQUENCE [LARGE SCALE GENOMIC DNA]</scope>
    <source>
        <strain evidence="3 4">JHI1096</strain>
    </source>
</reference>
<dbReference type="AlphaFoldDB" id="A0A6P0BJT1"/>
<sequence>MSTAPQASRAILDHFSALSDPRQSWRVVYPLPEILLLVLCATLCGMEDFVEIRLWGEERMDFLRRFLAFERGLPSHDTLNDVINALDADLFKACFTAWVEALRDNDPEVIAIDGKTSRRSHARGKGREPLHIVSAWASRQRLVLGQEATDAKSNEITAIPLLLERLELTGAIVTIDAMGTQTAIAETIVRRGGDYLLALKANRPALHEEVARFFADPPADMIERGKTIVESDHGRLEQRRHTVCHEVDWLWSDRRYTGEPHFPHLAMIAMVESCTERAGKIETERRYYLSSAKLDPGTFAAAVRAHWGIENRLHWVLDVVFHDDLARLRTGFGPQNMAVVKHMAINLVRSANDRHSLKVRRKKANLNNDYLESIIVQTQKLT</sequence>
<evidence type="ECO:0000259" key="1">
    <source>
        <dbReference type="Pfam" id="PF01609"/>
    </source>
</evidence>
<accession>A0A6P0BJT1</accession>
<feature type="domain" description="H repeat-associated protein N-terminal" evidence="2">
    <location>
        <begin position="12"/>
        <end position="99"/>
    </location>
</feature>
<evidence type="ECO:0000313" key="3">
    <source>
        <dbReference type="EMBL" id="NEI39134.1"/>
    </source>
</evidence>
<dbReference type="GO" id="GO:0006313">
    <property type="term" value="P:DNA transposition"/>
    <property type="evidence" value="ECO:0007669"/>
    <property type="project" value="InterPro"/>
</dbReference>
<dbReference type="Pfam" id="PF13808">
    <property type="entry name" value="DDE_Tnp_1_assoc"/>
    <property type="match status" value="1"/>
</dbReference>
<dbReference type="Pfam" id="PF01609">
    <property type="entry name" value="DDE_Tnp_1"/>
    <property type="match status" value="1"/>
</dbReference>
<organism evidence="3 4">
    <name type="scientific">Rhizobium leguminosarum</name>
    <dbReference type="NCBI Taxonomy" id="384"/>
    <lineage>
        <taxon>Bacteria</taxon>
        <taxon>Pseudomonadati</taxon>
        <taxon>Pseudomonadota</taxon>
        <taxon>Alphaproteobacteria</taxon>
        <taxon>Hyphomicrobiales</taxon>
        <taxon>Rhizobiaceae</taxon>
        <taxon>Rhizobium/Agrobacterium group</taxon>
        <taxon>Rhizobium</taxon>
    </lineage>
</organism>
<gene>
    <name evidence="3" type="ORF">GR204_35355</name>
</gene>
<dbReference type="EMBL" id="WUEZ01000108">
    <property type="protein sequence ID" value="NEI39134.1"/>
    <property type="molecule type" value="Genomic_DNA"/>
</dbReference>
<dbReference type="InterPro" id="IPR032806">
    <property type="entry name" value="YbfD_N"/>
</dbReference>
<protein>
    <submittedName>
        <fullName evidence="3">ISAs1 family transposase</fullName>
    </submittedName>
</protein>
<dbReference type="PANTHER" id="PTHR30298:SF0">
    <property type="entry name" value="PROTEIN YBFL-RELATED"/>
    <property type="match status" value="1"/>
</dbReference>
<dbReference type="PANTHER" id="PTHR30298">
    <property type="entry name" value="H REPEAT-ASSOCIATED PREDICTED TRANSPOSASE"/>
    <property type="match status" value="1"/>
</dbReference>
<dbReference type="RefSeq" id="WP_164579521.1">
    <property type="nucleotide sequence ID" value="NZ_WUEZ01000108.1"/>
</dbReference>
<proteinExistence type="predicted"/>
<comment type="caution">
    <text evidence="3">The sequence shown here is derived from an EMBL/GenBank/DDBJ whole genome shotgun (WGS) entry which is preliminary data.</text>
</comment>
<dbReference type="GO" id="GO:0004803">
    <property type="term" value="F:transposase activity"/>
    <property type="evidence" value="ECO:0007669"/>
    <property type="project" value="InterPro"/>
</dbReference>
<dbReference type="GO" id="GO:0003677">
    <property type="term" value="F:DNA binding"/>
    <property type="evidence" value="ECO:0007669"/>
    <property type="project" value="InterPro"/>
</dbReference>
<name>A0A6P0BJT1_RHILE</name>
<dbReference type="NCBIfam" id="NF033564">
    <property type="entry name" value="transpos_ISAs1"/>
    <property type="match status" value="1"/>
</dbReference>
<dbReference type="InterPro" id="IPR047647">
    <property type="entry name" value="ISAs1_transpos"/>
</dbReference>
<feature type="domain" description="Transposase IS4-like" evidence="1">
    <location>
        <begin position="106"/>
        <end position="347"/>
    </location>
</feature>
<dbReference type="InterPro" id="IPR051698">
    <property type="entry name" value="Transposase_11-like"/>
</dbReference>
<evidence type="ECO:0000259" key="2">
    <source>
        <dbReference type="Pfam" id="PF13808"/>
    </source>
</evidence>